<comment type="caution">
    <text evidence="2">The sequence shown here is derived from an EMBL/GenBank/DDBJ whole genome shotgun (WGS) entry which is preliminary data.</text>
</comment>
<dbReference type="EMBL" id="ARPM03000144">
    <property type="protein sequence ID" value="ETZ04835.1"/>
    <property type="molecule type" value="Genomic_DNA"/>
</dbReference>
<dbReference type="RefSeq" id="WP_023492017.1">
    <property type="nucleotide sequence ID" value="NZ_ARPM03000144.1"/>
</dbReference>
<dbReference type="AlphaFoldDB" id="A0A061JG66"/>
<proteinExistence type="predicted"/>
<feature type="compositionally biased region" description="Low complexity" evidence="1">
    <location>
        <begin position="121"/>
        <end position="132"/>
    </location>
</feature>
<sequence>MNKKNIIYFLLIGTLFTHSAYSKVYPIDYSDSDSEVKGEKKKRKLLNKAITQQFLSTLNSQKTNNTLQKQITASGKLASKSILSHIGQLSSFSLPQSQLDTKEQGPIGSSPAKEGNPLIKGDASVGGDDSAGNTPPSGGDDSAGNTPPSGGGSSENYPVKFEEYTDPKTGAKIIRTESEFQEQRLEADQDDQNITLDARGVMPGKLKNKVIEELKNRMQSDLHIKIKKEKKDAVKQYLKEIKDSELGSQFREVQKFFSTNKGKNLKGEALNKYFDEYKLLIDGLVSSLIEDEADNFQEGVWTRTPPEEKKKSQPKKDKNKFKTPAQNKKNKK</sequence>
<feature type="region of interest" description="Disordered" evidence="1">
    <location>
        <begin position="296"/>
        <end position="332"/>
    </location>
</feature>
<keyword evidence="3" id="KW-1185">Reference proteome</keyword>
<reference evidence="2 3" key="1">
    <citation type="journal article" date="2013" name="Genome Announc.">
        <title>Draft Genome Sequence of Holospora undulata Strain HU1, a Micronucleus-Specific Symbiont of the Ciliate Paramecium caudatum.</title>
        <authorList>
            <person name="Dohra H."/>
            <person name="Suzuki H."/>
            <person name="Suzuki T."/>
            <person name="Tanaka K."/>
            <person name="Fujishima M."/>
        </authorList>
    </citation>
    <scope>NUCLEOTIDE SEQUENCE [LARGE SCALE GENOMIC DNA]</scope>
    <source>
        <strain evidence="2 3">HU1</strain>
    </source>
</reference>
<evidence type="ECO:0000313" key="2">
    <source>
        <dbReference type="EMBL" id="ETZ04835.1"/>
    </source>
</evidence>
<gene>
    <name evidence="2" type="ORF">K737_300763</name>
</gene>
<organism evidence="2 3">
    <name type="scientific">Holospora undulata HU1</name>
    <dbReference type="NCBI Taxonomy" id="1321371"/>
    <lineage>
        <taxon>Bacteria</taxon>
        <taxon>Pseudomonadati</taxon>
        <taxon>Pseudomonadota</taxon>
        <taxon>Alphaproteobacteria</taxon>
        <taxon>Holosporales</taxon>
        <taxon>Holosporaceae</taxon>
        <taxon>Holospora</taxon>
    </lineage>
</organism>
<name>A0A061JG66_9PROT</name>
<evidence type="ECO:0000313" key="3">
    <source>
        <dbReference type="Proteomes" id="UP000026922"/>
    </source>
</evidence>
<dbReference type="Proteomes" id="UP000026922">
    <property type="component" value="Unassembled WGS sequence"/>
</dbReference>
<feature type="region of interest" description="Disordered" evidence="1">
    <location>
        <begin position="97"/>
        <end position="164"/>
    </location>
</feature>
<evidence type="ECO:0000256" key="1">
    <source>
        <dbReference type="SAM" id="MobiDB-lite"/>
    </source>
</evidence>
<protein>
    <submittedName>
        <fullName evidence="2">Uncharacterized protein</fullName>
    </submittedName>
</protein>
<accession>A0A061JG66</accession>
<feature type="compositionally biased region" description="Basic and acidic residues" evidence="1">
    <location>
        <begin position="305"/>
        <end position="316"/>
    </location>
</feature>